<dbReference type="Gene3D" id="1.10.3630.10">
    <property type="entry name" value="yeast vps74-n-term truncation variant domain like"/>
    <property type="match status" value="1"/>
</dbReference>
<keyword evidence="4" id="KW-0472">Membrane</keyword>
<dbReference type="EMBL" id="JACHIN010000013">
    <property type="protein sequence ID" value="MBB5082486.1"/>
    <property type="molecule type" value="Genomic_DNA"/>
</dbReference>
<dbReference type="InterPro" id="IPR008628">
    <property type="entry name" value="GPP34-like"/>
</dbReference>
<comment type="caution">
    <text evidence="5">The sequence shown here is derived from an EMBL/GenBank/DDBJ whole genome shotgun (WGS) entry which is preliminary data.</text>
</comment>
<keyword evidence="3" id="KW-0446">Lipid-binding</keyword>
<dbReference type="GO" id="GO:0070273">
    <property type="term" value="F:phosphatidylinositol-4-phosphate binding"/>
    <property type="evidence" value="ECO:0007669"/>
    <property type="project" value="InterPro"/>
</dbReference>
<dbReference type="AlphaFoldDB" id="A0A7W8AA74"/>
<dbReference type="RefSeq" id="WP_184970744.1">
    <property type="nucleotide sequence ID" value="NZ_JACHIN010000013.1"/>
</dbReference>
<dbReference type="GO" id="GO:0012505">
    <property type="term" value="C:endomembrane system"/>
    <property type="evidence" value="ECO:0007669"/>
    <property type="project" value="UniProtKB-ARBA"/>
</dbReference>
<evidence type="ECO:0000313" key="6">
    <source>
        <dbReference type="Proteomes" id="UP000568380"/>
    </source>
</evidence>
<evidence type="ECO:0008006" key="7">
    <source>
        <dbReference type="Google" id="ProtNLM"/>
    </source>
</evidence>
<proteinExistence type="predicted"/>
<comment type="subcellular location">
    <subcellularLocation>
        <location evidence="1">Golgi apparatus membrane</location>
        <topology evidence="1">Peripheral membrane protein</topology>
        <orientation evidence="1">Cytoplasmic side</orientation>
    </subcellularLocation>
</comment>
<dbReference type="InterPro" id="IPR038261">
    <property type="entry name" value="GPP34-like_sf"/>
</dbReference>
<reference evidence="5 6" key="1">
    <citation type="submission" date="2020-08" db="EMBL/GenBank/DDBJ databases">
        <title>Genomic Encyclopedia of Type Strains, Phase IV (KMG-IV): sequencing the most valuable type-strain genomes for metagenomic binning, comparative biology and taxonomic classification.</title>
        <authorList>
            <person name="Goeker M."/>
        </authorList>
    </citation>
    <scope>NUCLEOTIDE SEQUENCE [LARGE SCALE GENOMIC DNA]</scope>
    <source>
        <strain evidence="5 6">DSM 45385</strain>
    </source>
</reference>
<gene>
    <name evidence="5" type="ORF">HNR40_007981</name>
</gene>
<keyword evidence="2" id="KW-0333">Golgi apparatus</keyword>
<dbReference type="Proteomes" id="UP000568380">
    <property type="component" value="Unassembled WGS sequence"/>
</dbReference>
<evidence type="ECO:0000256" key="1">
    <source>
        <dbReference type="ARBA" id="ARBA00004255"/>
    </source>
</evidence>
<evidence type="ECO:0000313" key="5">
    <source>
        <dbReference type="EMBL" id="MBB5082486.1"/>
    </source>
</evidence>
<evidence type="ECO:0000256" key="2">
    <source>
        <dbReference type="ARBA" id="ARBA00023034"/>
    </source>
</evidence>
<organism evidence="5 6">
    <name type="scientific">Nonomuraea endophytica</name>
    <dbReference type="NCBI Taxonomy" id="714136"/>
    <lineage>
        <taxon>Bacteria</taxon>
        <taxon>Bacillati</taxon>
        <taxon>Actinomycetota</taxon>
        <taxon>Actinomycetes</taxon>
        <taxon>Streptosporangiales</taxon>
        <taxon>Streptosporangiaceae</taxon>
        <taxon>Nonomuraea</taxon>
    </lineage>
</organism>
<dbReference type="Pfam" id="PF05719">
    <property type="entry name" value="GPP34"/>
    <property type="match status" value="1"/>
</dbReference>
<evidence type="ECO:0000256" key="4">
    <source>
        <dbReference type="ARBA" id="ARBA00023136"/>
    </source>
</evidence>
<protein>
    <recommendedName>
        <fullName evidence="7">GPP34 family phosphoprotein</fullName>
    </recommendedName>
</protein>
<keyword evidence="6" id="KW-1185">Reference proteome</keyword>
<dbReference type="GO" id="GO:0005737">
    <property type="term" value="C:cytoplasm"/>
    <property type="evidence" value="ECO:0007669"/>
    <property type="project" value="UniProtKB-ARBA"/>
</dbReference>
<name>A0A7W8AA74_9ACTN</name>
<accession>A0A7W8AA74</accession>
<evidence type="ECO:0000256" key="3">
    <source>
        <dbReference type="ARBA" id="ARBA00023121"/>
    </source>
</evidence>
<sequence>MTLSIAEEFVLLAHADEDGKPLVKEERVKLVLVAALMSELALRERIELDEDGGVLLLDGAPTGDAALDAVLARIGEVETTLLPRTWFARLHAEQNPAPILESLAETGALRAERRRSFGVFTSTRYPQGDPAFEQEVRARIQAGFGGAEVTPRTAAVLAVVYAARLLPQLFPGADTARADELVAGDWVGQELLAYYGGAGKGDVATTAFNTVFGDGAL</sequence>